<accession>A0A0V1H6M3</accession>
<evidence type="ECO:0000313" key="1">
    <source>
        <dbReference type="EMBL" id="KRZ06081.1"/>
    </source>
</evidence>
<dbReference type="Proteomes" id="UP000054805">
    <property type="component" value="Unassembled WGS sequence"/>
</dbReference>
<comment type="caution">
    <text evidence="1">The sequence shown here is derived from an EMBL/GenBank/DDBJ whole genome shotgun (WGS) entry which is preliminary data.</text>
</comment>
<sequence>LLFDTGASSLIDDQDSSTAVVSIEPARKSGSLHCDLIINANKTVTLDMLPFNKYA</sequence>
<gene>
    <name evidence="1" type="ORF">T4B_2676</name>
</gene>
<name>A0A0V1H6M3_TRIPS</name>
<dbReference type="EMBL" id="JYDS01000447">
    <property type="protein sequence ID" value="KRZ06081.1"/>
    <property type="molecule type" value="Genomic_DNA"/>
</dbReference>
<proteinExistence type="predicted"/>
<dbReference type="AlphaFoldDB" id="A0A0V1H6M3"/>
<evidence type="ECO:0000313" key="2">
    <source>
        <dbReference type="Proteomes" id="UP000054805"/>
    </source>
</evidence>
<organism evidence="1 2">
    <name type="scientific">Trichinella pseudospiralis</name>
    <name type="common">Parasitic roundworm</name>
    <dbReference type="NCBI Taxonomy" id="6337"/>
    <lineage>
        <taxon>Eukaryota</taxon>
        <taxon>Metazoa</taxon>
        <taxon>Ecdysozoa</taxon>
        <taxon>Nematoda</taxon>
        <taxon>Enoplea</taxon>
        <taxon>Dorylaimia</taxon>
        <taxon>Trichinellida</taxon>
        <taxon>Trichinellidae</taxon>
        <taxon>Trichinella</taxon>
    </lineage>
</organism>
<keyword evidence="2" id="KW-1185">Reference proteome</keyword>
<protein>
    <submittedName>
        <fullName evidence="1">Uncharacterized protein</fullName>
    </submittedName>
</protein>
<feature type="non-terminal residue" evidence="1">
    <location>
        <position position="1"/>
    </location>
</feature>
<reference evidence="1 2" key="1">
    <citation type="submission" date="2015-01" db="EMBL/GenBank/DDBJ databases">
        <title>Evolution of Trichinella species and genotypes.</title>
        <authorList>
            <person name="Korhonen P.K."/>
            <person name="Edoardo P."/>
            <person name="Giuseppe L.R."/>
            <person name="Gasser R.B."/>
        </authorList>
    </citation>
    <scope>NUCLEOTIDE SEQUENCE [LARGE SCALE GENOMIC DNA]</scope>
    <source>
        <strain evidence="1">ISS588</strain>
    </source>
</reference>